<keyword evidence="2" id="KW-1185">Reference proteome</keyword>
<organism evidence="1 2">
    <name type="scientific">Mucilaginibacter gracilis</name>
    <dbReference type="NCBI Taxonomy" id="423350"/>
    <lineage>
        <taxon>Bacteria</taxon>
        <taxon>Pseudomonadati</taxon>
        <taxon>Bacteroidota</taxon>
        <taxon>Sphingobacteriia</taxon>
        <taxon>Sphingobacteriales</taxon>
        <taxon>Sphingobacteriaceae</taxon>
        <taxon>Mucilaginibacter</taxon>
    </lineage>
</organism>
<dbReference type="OrthoDB" id="2569040at2"/>
<dbReference type="AlphaFoldDB" id="A0A495J0F8"/>
<evidence type="ECO:0000313" key="2">
    <source>
        <dbReference type="Proteomes" id="UP000268007"/>
    </source>
</evidence>
<dbReference type="RefSeq" id="WP_121197512.1">
    <property type="nucleotide sequence ID" value="NZ_RBKU01000001.1"/>
</dbReference>
<reference evidence="1 2" key="1">
    <citation type="submission" date="2018-10" db="EMBL/GenBank/DDBJ databases">
        <title>Genomic Encyclopedia of Archaeal and Bacterial Type Strains, Phase II (KMG-II): from individual species to whole genera.</title>
        <authorList>
            <person name="Goeker M."/>
        </authorList>
    </citation>
    <scope>NUCLEOTIDE SEQUENCE [LARGE SCALE GENOMIC DNA]</scope>
    <source>
        <strain evidence="1 2">DSM 18602</strain>
    </source>
</reference>
<protein>
    <submittedName>
        <fullName evidence="1">Uncharacterized protein</fullName>
    </submittedName>
</protein>
<dbReference type="Proteomes" id="UP000268007">
    <property type="component" value="Unassembled WGS sequence"/>
</dbReference>
<evidence type="ECO:0000313" key="1">
    <source>
        <dbReference type="EMBL" id="RKR81848.1"/>
    </source>
</evidence>
<proteinExistence type="predicted"/>
<name>A0A495J0F8_9SPHI</name>
<accession>A0A495J0F8</accession>
<dbReference type="EMBL" id="RBKU01000001">
    <property type="protein sequence ID" value="RKR81848.1"/>
    <property type="molecule type" value="Genomic_DNA"/>
</dbReference>
<sequence length="191" mass="23089">MNDSIKPTSAEFQFLTLAYNRFYDLFDEVMNEDFWLKNDWERFSKISQSFAIYAELLNYEPIKYVIESLKKERPPMESEIGSEVFKFVRNIFAHFPFFEKWDDVWVNKSVVNWHKEGLTIDKFIKKYLGKPEVKYRFWEPKFKRMTYLSISFPIAYEPDTKILLKDIISEKEGVKFSFILMKQIMDTQVKS</sequence>
<gene>
    <name evidence="1" type="ORF">BDD43_2008</name>
</gene>
<comment type="caution">
    <text evidence="1">The sequence shown here is derived from an EMBL/GenBank/DDBJ whole genome shotgun (WGS) entry which is preliminary data.</text>
</comment>